<accession>A0ABT0RNC7</accession>
<dbReference type="SUPFAM" id="SSF103247">
    <property type="entry name" value="TT1751-like"/>
    <property type="match status" value="1"/>
</dbReference>
<dbReference type="InterPro" id="IPR035923">
    <property type="entry name" value="TT1751-like_sf"/>
</dbReference>
<reference evidence="3" key="1">
    <citation type="submission" date="2022-05" db="EMBL/GenBank/DDBJ databases">
        <authorList>
            <person name="Jo J.-H."/>
            <person name="Im W.-T."/>
        </authorList>
    </citation>
    <scope>NUCLEOTIDE SEQUENCE</scope>
    <source>
        <strain evidence="3">SE158</strain>
    </source>
</reference>
<dbReference type="Proteomes" id="UP001165363">
    <property type="component" value="Unassembled WGS sequence"/>
</dbReference>
<dbReference type="CDD" id="cd14797">
    <property type="entry name" value="DUF302"/>
    <property type="match status" value="1"/>
</dbReference>
<feature type="chain" id="PRO_5047293088" evidence="1">
    <location>
        <begin position="27"/>
        <end position="172"/>
    </location>
</feature>
<dbReference type="InterPro" id="IPR005180">
    <property type="entry name" value="DUF302"/>
</dbReference>
<evidence type="ECO:0000313" key="3">
    <source>
        <dbReference type="EMBL" id="MCL6684154.1"/>
    </source>
</evidence>
<organism evidence="3 4">
    <name type="scientific">Sphingomonas alba</name>
    <dbReference type="NCBI Taxonomy" id="2908208"/>
    <lineage>
        <taxon>Bacteria</taxon>
        <taxon>Pseudomonadati</taxon>
        <taxon>Pseudomonadota</taxon>
        <taxon>Alphaproteobacteria</taxon>
        <taxon>Sphingomonadales</taxon>
        <taxon>Sphingomonadaceae</taxon>
        <taxon>Sphingomonas</taxon>
    </lineage>
</organism>
<evidence type="ECO:0000259" key="2">
    <source>
        <dbReference type="Pfam" id="PF03625"/>
    </source>
</evidence>
<feature type="signal peptide" evidence="1">
    <location>
        <begin position="1"/>
        <end position="26"/>
    </location>
</feature>
<dbReference type="Gene3D" id="3.30.310.70">
    <property type="entry name" value="TT1751-like domain"/>
    <property type="match status" value="1"/>
</dbReference>
<name>A0ABT0RNC7_9SPHN</name>
<dbReference type="RefSeq" id="WP_249848475.1">
    <property type="nucleotide sequence ID" value="NZ_JAMGBD010000001.1"/>
</dbReference>
<keyword evidence="4" id="KW-1185">Reference proteome</keyword>
<evidence type="ECO:0000313" key="4">
    <source>
        <dbReference type="Proteomes" id="UP001165363"/>
    </source>
</evidence>
<feature type="domain" description="DUF302" evidence="2">
    <location>
        <begin position="78"/>
        <end position="139"/>
    </location>
</feature>
<protein>
    <submittedName>
        <fullName evidence="3">DUF302 domain-containing protein</fullName>
    </submittedName>
</protein>
<proteinExistence type="predicted"/>
<gene>
    <name evidence="3" type="ORF">LZ536_09615</name>
</gene>
<sequence>MPKKSNKLMKKFLTVLILAGPGTVLSPIVTPPVSAAVPIASAHADGVIRQKSDYGFDETVARLKGDIAAKGIRFFDAIDHSQLGASANLQINRSTLLLFGNPPLGVQFLQSNPLAGLDWPVRMLVTQDSDGSVWVSWTDFRFVAGRYQIADREAQIAMASQVAASIASAARK</sequence>
<dbReference type="PANTHER" id="PTHR38342:SF2">
    <property type="entry name" value="INNER MEMBRANE OR EXPORTED"/>
    <property type="match status" value="1"/>
</dbReference>
<dbReference type="Pfam" id="PF03625">
    <property type="entry name" value="DUF302"/>
    <property type="match status" value="1"/>
</dbReference>
<keyword evidence="1" id="KW-0732">Signal</keyword>
<comment type="caution">
    <text evidence="3">The sequence shown here is derived from an EMBL/GenBank/DDBJ whole genome shotgun (WGS) entry which is preliminary data.</text>
</comment>
<evidence type="ECO:0000256" key="1">
    <source>
        <dbReference type="SAM" id="SignalP"/>
    </source>
</evidence>
<dbReference type="EMBL" id="JAMGBD010000001">
    <property type="protein sequence ID" value="MCL6684154.1"/>
    <property type="molecule type" value="Genomic_DNA"/>
</dbReference>
<dbReference type="PANTHER" id="PTHR38342">
    <property type="entry name" value="SLR5037 PROTEIN"/>
    <property type="match status" value="1"/>
</dbReference>